<proteinExistence type="predicted"/>
<evidence type="ECO:0000313" key="3">
    <source>
        <dbReference type="Proteomes" id="UP001163046"/>
    </source>
</evidence>
<organism evidence="2 3">
    <name type="scientific">Desmophyllum pertusum</name>
    <dbReference type="NCBI Taxonomy" id="174260"/>
    <lineage>
        <taxon>Eukaryota</taxon>
        <taxon>Metazoa</taxon>
        <taxon>Cnidaria</taxon>
        <taxon>Anthozoa</taxon>
        <taxon>Hexacorallia</taxon>
        <taxon>Scleractinia</taxon>
        <taxon>Caryophylliina</taxon>
        <taxon>Caryophylliidae</taxon>
        <taxon>Desmophyllum</taxon>
    </lineage>
</organism>
<dbReference type="EMBL" id="MU825873">
    <property type="protein sequence ID" value="KAJ7387918.1"/>
    <property type="molecule type" value="Genomic_DNA"/>
</dbReference>
<dbReference type="InterPro" id="IPR039646">
    <property type="entry name" value="ZNHIT2"/>
</dbReference>
<dbReference type="Proteomes" id="UP001163046">
    <property type="component" value="Unassembled WGS sequence"/>
</dbReference>
<gene>
    <name evidence="2" type="primary">ZNHIT2</name>
    <name evidence="2" type="ORF">OS493_001270</name>
</gene>
<dbReference type="PANTHER" id="PTHR15555:SF0">
    <property type="entry name" value="ZINC FINGER HIT DOMAIN-CONTAINING PROTEIN 2"/>
    <property type="match status" value="1"/>
</dbReference>
<name>A0A9W9ZU38_9CNID</name>
<protein>
    <submittedName>
        <fullName evidence="2">Zinc finger HIT domain-containing protein 2</fullName>
    </submittedName>
</protein>
<comment type="caution">
    <text evidence="2">The sequence shown here is derived from an EMBL/GenBank/DDBJ whole genome shotgun (WGS) entry which is preliminary data.</text>
</comment>
<dbReference type="OrthoDB" id="10005492at2759"/>
<evidence type="ECO:0000256" key="1">
    <source>
        <dbReference type="SAM" id="MobiDB-lite"/>
    </source>
</evidence>
<sequence>MCEQQGSSENKQKMLLMLKKLEEQDREALDTEGLEERLQDIDINSDPEAVWSALTENERKEFESAVKSGEISNVIDVWVPWWSLRDDNSNRKKIEDISNENSVTNETHPQNNEKPQTMEQNRDHNMPPVKRNIPSLHSIMKNSTPNPSVQFSCIDVLFSYAYVMRLYNGCPEDSLDQAAENLLQISPVLSQNAVFESVESVVHNSLSVVQHSKDLYCSEELSHLALLDVISLIKGRIVNEGQSANFVECALSHLCRLLNKGREKIKVDSTKQETDLYKSMWLAKKKAEFFLAWVHSNTHILQSLVLNIQVVHTEVSMSYKQHKEQTEQLEQAWGGSKPPKKASLITEI</sequence>
<evidence type="ECO:0000313" key="2">
    <source>
        <dbReference type="EMBL" id="KAJ7387918.1"/>
    </source>
</evidence>
<reference evidence="2" key="1">
    <citation type="submission" date="2023-01" db="EMBL/GenBank/DDBJ databases">
        <title>Genome assembly of the deep-sea coral Lophelia pertusa.</title>
        <authorList>
            <person name="Herrera S."/>
            <person name="Cordes E."/>
        </authorList>
    </citation>
    <scope>NUCLEOTIDE SEQUENCE</scope>
    <source>
        <strain evidence="2">USNM1676648</strain>
        <tissue evidence="2">Polyp</tissue>
    </source>
</reference>
<feature type="region of interest" description="Disordered" evidence="1">
    <location>
        <begin position="95"/>
        <end position="127"/>
    </location>
</feature>
<dbReference type="PANTHER" id="PTHR15555">
    <property type="entry name" value="ZINC FINGER HIT DOMAIN CONTAINING PROTEIN 2 PROTEIN FON -RELATED"/>
    <property type="match status" value="1"/>
</dbReference>
<accession>A0A9W9ZU38</accession>
<feature type="compositionally biased region" description="Polar residues" evidence="1">
    <location>
        <begin position="99"/>
        <end position="119"/>
    </location>
</feature>
<dbReference type="AlphaFoldDB" id="A0A9W9ZU38"/>
<keyword evidence="3" id="KW-1185">Reference proteome</keyword>